<sequence length="262" mass="28203">MPRAALATAVAAVTVLFGPGPSVPPIEIPATVTIPAGPFLHRTSAEVRIGTRRIDPPVERLTLGSFAIMAHQVTQEDYARCVADGDCLPAPTDPGMLLPQTGINWSDGAAYAVWLSEETGQDWRLPTDAEWLRAAAERGFDGALGAEADDPSERWLASYRAEVSRRGEADLLPHPQGHFGRNSLGIWDMAGNVSEWTESCDEKRASSPEGRLIASERFCGVRVAQGKHRAFLVDFVRDARSGGCAAGIPPDFLGLRLVHDLP</sequence>
<dbReference type="InterPro" id="IPR016187">
    <property type="entry name" value="CTDL_fold"/>
</dbReference>
<dbReference type="Gene3D" id="3.90.1580.10">
    <property type="entry name" value="paralog of FGE (formylglycine-generating enzyme)"/>
    <property type="match status" value="1"/>
</dbReference>
<dbReference type="RefSeq" id="WP_118999801.1">
    <property type="nucleotide sequence ID" value="NZ_QWGP01000006.1"/>
</dbReference>
<comment type="caution">
    <text evidence="2">The sequence shown here is derived from an EMBL/GenBank/DDBJ whole genome shotgun (WGS) entry which is preliminary data.</text>
</comment>
<dbReference type="InterPro" id="IPR042095">
    <property type="entry name" value="SUMF_sf"/>
</dbReference>
<dbReference type="InterPro" id="IPR005532">
    <property type="entry name" value="SUMF_dom"/>
</dbReference>
<protein>
    <submittedName>
        <fullName evidence="2">Formylglycine-generating enzyme family protein</fullName>
    </submittedName>
</protein>
<dbReference type="PANTHER" id="PTHR23150">
    <property type="entry name" value="SULFATASE MODIFYING FACTOR 1, 2"/>
    <property type="match status" value="1"/>
</dbReference>
<evidence type="ECO:0000313" key="3">
    <source>
        <dbReference type="Proteomes" id="UP000266305"/>
    </source>
</evidence>
<dbReference type="EMBL" id="QWGP01000006">
    <property type="protein sequence ID" value="RHZ96049.1"/>
    <property type="molecule type" value="Genomic_DNA"/>
</dbReference>
<gene>
    <name evidence="2" type="ORF">D1114_07950</name>
</gene>
<dbReference type="Proteomes" id="UP000266305">
    <property type="component" value="Unassembled WGS sequence"/>
</dbReference>
<dbReference type="GO" id="GO:0120147">
    <property type="term" value="F:formylglycine-generating oxidase activity"/>
    <property type="evidence" value="ECO:0007669"/>
    <property type="project" value="TreeGrafter"/>
</dbReference>
<dbReference type="PANTHER" id="PTHR23150:SF19">
    <property type="entry name" value="FORMYLGLYCINE-GENERATING ENZYME"/>
    <property type="match status" value="1"/>
</dbReference>
<dbReference type="SUPFAM" id="SSF56436">
    <property type="entry name" value="C-type lectin-like"/>
    <property type="match status" value="1"/>
</dbReference>
<accession>A0AAX1UN40</accession>
<reference evidence="2 3" key="1">
    <citation type="submission" date="2018-08" db="EMBL/GenBank/DDBJ databases">
        <title>Draft genome sequence of Rhodobacter sphaeroides FY.</title>
        <authorList>
            <person name="Rayyan A."/>
            <person name="Meyer T.E."/>
            <person name="Kyndt J.A."/>
        </authorList>
    </citation>
    <scope>NUCLEOTIDE SEQUENCE [LARGE SCALE GENOMIC DNA]</scope>
    <source>
        <strain evidence="2 3">FY</strain>
    </source>
</reference>
<dbReference type="InterPro" id="IPR051043">
    <property type="entry name" value="Sulfatase_Mod_Factor_Kinase"/>
</dbReference>
<dbReference type="AlphaFoldDB" id="A0AAX1UN40"/>
<dbReference type="Pfam" id="PF03781">
    <property type="entry name" value="FGE-sulfatase"/>
    <property type="match status" value="1"/>
</dbReference>
<organism evidence="2 3">
    <name type="scientific">Cereibacter sphaeroides</name>
    <name type="common">Rhodobacter sphaeroides</name>
    <dbReference type="NCBI Taxonomy" id="1063"/>
    <lineage>
        <taxon>Bacteria</taxon>
        <taxon>Pseudomonadati</taxon>
        <taxon>Pseudomonadota</taxon>
        <taxon>Alphaproteobacteria</taxon>
        <taxon>Rhodobacterales</taxon>
        <taxon>Paracoccaceae</taxon>
        <taxon>Cereibacter</taxon>
    </lineage>
</organism>
<evidence type="ECO:0000313" key="2">
    <source>
        <dbReference type="EMBL" id="RHZ96049.1"/>
    </source>
</evidence>
<evidence type="ECO:0000259" key="1">
    <source>
        <dbReference type="Pfam" id="PF03781"/>
    </source>
</evidence>
<proteinExistence type="predicted"/>
<name>A0AAX1UN40_CERSP</name>
<feature type="domain" description="Sulfatase-modifying factor enzyme-like" evidence="1">
    <location>
        <begin position="28"/>
        <end position="258"/>
    </location>
</feature>